<keyword evidence="8" id="KW-1185">Reference proteome</keyword>
<dbReference type="Gene3D" id="1.10.10.10">
    <property type="entry name" value="Winged helix-like DNA-binding domain superfamily/Winged helix DNA-binding domain"/>
    <property type="match status" value="1"/>
</dbReference>
<comment type="caution">
    <text evidence="7">The sequence shown here is derived from an EMBL/GenBank/DDBJ whole genome shotgun (WGS) entry which is preliminary data.</text>
</comment>
<dbReference type="SMART" id="SM00419">
    <property type="entry name" value="HTH_CRP"/>
    <property type="match status" value="1"/>
</dbReference>
<organism evidence="7 8">
    <name type="scientific">Alkalihalobacterium chitinilyticum</name>
    <dbReference type="NCBI Taxonomy" id="2980103"/>
    <lineage>
        <taxon>Bacteria</taxon>
        <taxon>Bacillati</taxon>
        <taxon>Bacillota</taxon>
        <taxon>Bacilli</taxon>
        <taxon>Bacillales</taxon>
        <taxon>Bacillaceae</taxon>
        <taxon>Alkalihalobacterium</taxon>
    </lineage>
</organism>
<feature type="domain" description="Cyclic nucleotide-binding" evidence="5">
    <location>
        <begin position="12"/>
        <end position="132"/>
    </location>
</feature>
<sequence>MVEKRTVEMKRFFSELSPENQRILLDVGTEITADEGTVLFVEGDYPEFVYLVRSGQVSLSKMTIDGKEFSVHLKQKDELVGEVGLFNEMAISVTAKVVGKAKLVRFEREQLENLFCQNGEIAMAFMKWFTRHTQSTQAKFRDLLLCGKTGAIYSTLIRFSNSYGIDHEEGVKINVNLTNQDLANFIGTSRESVNRMLNDLKKEEVIELDDGYIVIKNIQFLKDYLHCGDCPVEICTI</sequence>
<dbReference type="InterPro" id="IPR018490">
    <property type="entry name" value="cNMP-bd_dom_sf"/>
</dbReference>
<evidence type="ECO:0000313" key="7">
    <source>
        <dbReference type="EMBL" id="MDE5415911.1"/>
    </source>
</evidence>
<dbReference type="Proteomes" id="UP001148125">
    <property type="component" value="Unassembled WGS sequence"/>
</dbReference>
<dbReference type="CDD" id="cd00038">
    <property type="entry name" value="CAP_ED"/>
    <property type="match status" value="1"/>
</dbReference>
<evidence type="ECO:0000256" key="3">
    <source>
        <dbReference type="ARBA" id="ARBA00023159"/>
    </source>
</evidence>
<dbReference type="PANTHER" id="PTHR24567:SF74">
    <property type="entry name" value="HTH-TYPE TRANSCRIPTIONAL REGULATOR ARCR"/>
    <property type="match status" value="1"/>
</dbReference>
<dbReference type="SUPFAM" id="SSF46785">
    <property type="entry name" value="Winged helix' DNA-binding domain"/>
    <property type="match status" value="1"/>
</dbReference>
<dbReference type="InterPro" id="IPR018335">
    <property type="entry name" value="Tscrpt_reg_HTH_Crp-type_CS"/>
</dbReference>
<dbReference type="Pfam" id="PF13545">
    <property type="entry name" value="HTH_Crp_2"/>
    <property type="match status" value="1"/>
</dbReference>
<gene>
    <name evidence="7" type="ORF">N7Z68_21405</name>
</gene>
<dbReference type="InterPro" id="IPR000595">
    <property type="entry name" value="cNMP-bd_dom"/>
</dbReference>
<dbReference type="InterPro" id="IPR036388">
    <property type="entry name" value="WH-like_DNA-bd_sf"/>
</dbReference>
<protein>
    <submittedName>
        <fullName evidence="7">Crp/Fnr family transcriptional regulator</fullName>
    </submittedName>
</protein>
<dbReference type="PROSITE" id="PS00042">
    <property type="entry name" value="HTH_CRP_1"/>
    <property type="match status" value="1"/>
</dbReference>
<dbReference type="SUPFAM" id="SSF51206">
    <property type="entry name" value="cAMP-binding domain-like"/>
    <property type="match status" value="1"/>
</dbReference>
<dbReference type="Pfam" id="PF00027">
    <property type="entry name" value="cNMP_binding"/>
    <property type="match status" value="1"/>
</dbReference>
<keyword evidence="3" id="KW-0010">Activator</keyword>
<dbReference type="InterPro" id="IPR014710">
    <property type="entry name" value="RmlC-like_jellyroll"/>
</dbReference>
<dbReference type="SMART" id="SM00100">
    <property type="entry name" value="cNMP"/>
    <property type="match status" value="1"/>
</dbReference>
<feature type="domain" description="HTH crp-type" evidence="6">
    <location>
        <begin position="146"/>
        <end position="219"/>
    </location>
</feature>
<dbReference type="PANTHER" id="PTHR24567">
    <property type="entry name" value="CRP FAMILY TRANSCRIPTIONAL REGULATORY PROTEIN"/>
    <property type="match status" value="1"/>
</dbReference>
<dbReference type="InterPro" id="IPR050397">
    <property type="entry name" value="Env_Response_Regulators"/>
</dbReference>
<dbReference type="PROSITE" id="PS50042">
    <property type="entry name" value="CNMP_BINDING_3"/>
    <property type="match status" value="1"/>
</dbReference>
<keyword evidence="1" id="KW-0805">Transcription regulation</keyword>
<keyword evidence="2" id="KW-0238">DNA-binding</keyword>
<reference evidence="7" key="1">
    <citation type="submission" date="2024-05" db="EMBL/GenBank/DDBJ databases">
        <title>Alkalihalobacillus sp. strain MEB203 novel alkaliphilic bacterium from Lonar Lake, India.</title>
        <authorList>
            <person name="Joshi A."/>
            <person name="Thite S."/>
            <person name="Mengade P."/>
        </authorList>
    </citation>
    <scope>NUCLEOTIDE SEQUENCE</scope>
    <source>
        <strain evidence="7">MEB 203</strain>
    </source>
</reference>
<evidence type="ECO:0000259" key="5">
    <source>
        <dbReference type="PROSITE" id="PS50042"/>
    </source>
</evidence>
<evidence type="ECO:0000256" key="4">
    <source>
        <dbReference type="ARBA" id="ARBA00023163"/>
    </source>
</evidence>
<dbReference type="InterPro" id="IPR012318">
    <property type="entry name" value="HTH_CRP"/>
</dbReference>
<dbReference type="PROSITE" id="PS51063">
    <property type="entry name" value="HTH_CRP_2"/>
    <property type="match status" value="1"/>
</dbReference>
<evidence type="ECO:0000313" key="8">
    <source>
        <dbReference type="Proteomes" id="UP001148125"/>
    </source>
</evidence>
<name>A0ABT5VKE5_9BACI</name>
<evidence type="ECO:0000256" key="1">
    <source>
        <dbReference type="ARBA" id="ARBA00023015"/>
    </source>
</evidence>
<dbReference type="PRINTS" id="PR00034">
    <property type="entry name" value="HTHCRP"/>
</dbReference>
<keyword evidence="4" id="KW-0804">Transcription</keyword>
<evidence type="ECO:0000259" key="6">
    <source>
        <dbReference type="PROSITE" id="PS51063"/>
    </source>
</evidence>
<dbReference type="RefSeq" id="WP_275120503.1">
    <property type="nucleotide sequence ID" value="NZ_JAOTPO010000023.1"/>
</dbReference>
<dbReference type="Gene3D" id="2.60.120.10">
    <property type="entry name" value="Jelly Rolls"/>
    <property type="match status" value="1"/>
</dbReference>
<proteinExistence type="predicted"/>
<dbReference type="InterPro" id="IPR036390">
    <property type="entry name" value="WH_DNA-bd_sf"/>
</dbReference>
<evidence type="ECO:0000256" key="2">
    <source>
        <dbReference type="ARBA" id="ARBA00023125"/>
    </source>
</evidence>
<dbReference type="EMBL" id="JAOTPO010000023">
    <property type="protein sequence ID" value="MDE5415911.1"/>
    <property type="molecule type" value="Genomic_DNA"/>
</dbReference>
<accession>A0ABT5VKE5</accession>
<dbReference type="CDD" id="cd00092">
    <property type="entry name" value="HTH_CRP"/>
    <property type="match status" value="1"/>
</dbReference>